<dbReference type="Proteomes" id="UP001328107">
    <property type="component" value="Unassembled WGS sequence"/>
</dbReference>
<proteinExistence type="predicted"/>
<sequence length="138" mass="16379">AGSVPRPSFFDKVSRQAREEYVDNMFDVVKSRQQILDDELEWGRENGIEAEVRDHQKARLAYYDGHTERITEAFKELPEAFMKMYSYHRDFSLHTERAKALHRLLNASTPELRSLLQASCPWNIYKFANTDMFPEYKR</sequence>
<protein>
    <submittedName>
        <fullName evidence="1">Uncharacterized protein</fullName>
    </submittedName>
</protein>
<evidence type="ECO:0000313" key="2">
    <source>
        <dbReference type="Proteomes" id="UP001328107"/>
    </source>
</evidence>
<dbReference type="AlphaFoldDB" id="A0AAN5I3J8"/>
<organism evidence="1 2">
    <name type="scientific">Pristionchus mayeri</name>
    <dbReference type="NCBI Taxonomy" id="1317129"/>
    <lineage>
        <taxon>Eukaryota</taxon>
        <taxon>Metazoa</taxon>
        <taxon>Ecdysozoa</taxon>
        <taxon>Nematoda</taxon>
        <taxon>Chromadorea</taxon>
        <taxon>Rhabditida</taxon>
        <taxon>Rhabditina</taxon>
        <taxon>Diplogasteromorpha</taxon>
        <taxon>Diplogasteroidea</taxon>
        <taxon>Neodiplogasteridae</taxon>
        <taxon>Pristionchus</taxon>
    </lineage>
</organism>
<reference evidence="2" key="1">
    <citation type="submission" date="2022-10" db="EMBL/GenBank/DDBJ databases">
        <title>Genome assembly of Pristionchus species.</title>
        <authorList>
            <person name="Yoshida K."/>
            <person name="Sommer R.J."/>
        </authorList>
    </citation>
    <scope>NUCLEOTIDE SEQUENCE [LARGE SCALE GENOMIC DNA]</scope>
    <source>
        <strain evidence="2">RS5460</strain>
    </source>
</reference>
<feature type="non-terminal residue" evidence="1">
    <location>
        <position position="1"/>
    </location>
</feature>
<keyword evidence="2" id="KW-1185">Reference proteome</keyword>
<accession>A0AAN5I3J8</accession>
<name>A0AAN5I3J8_9BILA</name>
<gene>
    <name evidence="1" type="ORF">PMAYCL1PPCAC_20579</name>
</gene>
<comment type="caution">
    <text evidence="1">The sequence shown here is derived from an EMBL/GenBank/DDBJ whole genome shotgun (WGS) entry which is preliminary data.</text>
</comment>
<dbReference type="EMBL" id="BTRK01000004">
    <property type="protein sequence ID" value="GMR50384.1"/>
    <property type="molecule type" value="Genomic_DNA"/>
</dbReference>
<feature type="non-terminal residue" evidence="1">
    <location>
        <position position="138"/>
    </location>
</feature>
<evidence type="ECO:0000313" key="1">
    <source>
        <dbReference type="EMBL" id="GMR50384.1"/>
    </source>
</evidence>